<dbReference type="Proteomes" id="UP000001887">
    <property type="component" value="Chromosome"/>
</dbReference>
<sequence length="180" mass="18739" precursor="true">MRSNGWKMWLKRLAPKSLLLSGLVAAAVLAASPDAQAGWGRARVVTSFSNPSVPVATVPATGVVTQRTVVRGAYRPVVVAPGYVAPVVPYVAPTTTYYAPAYAAPTYTPPVYAAPATTAYYPPAYAAPTYVAPAGGATTTYYRGRATTTYYAPGYVAPAYVAPAAVPVYPAPTVVFPAYP</sequence>
<keyword evidence="3" id="KW-1185">Reference proteome</keyword>
<dbReference type="KEGG" id="psl:Psta_3539"/>
<gene>
    <name evidence="2" type="ordered locus">Psta_3539</name>
</gene>
<dbReference type="EMBL" id="CP001848">
    <property type="protein sequence ID" value="ADB18200.1"/>
    <property type="molecule type" value="Genomic_DNA"/>
</dbReference>
<feature type="chain" id="PRO_5003035295" evidence="1">
    <location>
        <begin position="38"/>
        <end position="180"/>
    </location>
</feature>
<dbReference type="HOGENOM" id="CLU_1494902_0_0_0"/>
<organism evidence="2 3">
    <name type="scientific">Pirellula staleyi (strain ATCC 27377 / DSM 6068 / ICPB 4128)</name>
    <name type="common">Pirella staleyi</name>
    <dbReference type="NCBI Taxonomy" id="530564"/>
    <lineage>
        <taxon>Bacteria</taxon>
        <taxon>Pseudomonadati</taxon>
        <taxon>Planctomycetota</taxon>
        <taxon>Planctomycetia</taxon>
        <taxon>Pirellulales</taxon>
        <taxon>Pirellulaceae</taxon>
        <taxon>Pirellula</taxon>
    </lineage>
</organism>
<protein>
    <submittedName>
        <fullName evidence="2">Uncharacterized protein</fullName>
    </submittedName>
</protein>
<evidence type="ECO:0000313" key="3">
    <source>
        <dbReference type="Proteomes" id="UP000001887"/>
    </source>
</evidence>
<feature type="signal peptide" evidence="1">
    <location>
        <begin position="1"/>
        <end position="37"/>
    </location>
</feature>
<reference evidence="2 3" key="1">
    <citation type="journal article" date="2009" name="Stand. Genomic Sci.">
        <title>Complete genome sequence of Pirellula staleyi type strain (ATCC 27377).</title>
        <authorList>
            <person name="Clum A."/>
            <person name="Tindall B.J."/>
            <person name="Sikorski J."/>
            <person name="Ivanova N."/>
            <person name="Mavrommatis K."/>
            <person name="Lucas S."/>
            <person name="Glavina del Rio T."/>
            <person name="Nolan M."/>
            <person name="Chen F."/>
            <person name="Tice H."/>
            <person name="Pitluck S."/>
            <person name="Cheng J.F."/>
            <person name="Chertkov O."/>
            <person name="Brettin T."/>
            <person name="Han C."/>
            <person name="Detter J.C."/>
            <person name="Kuske C."/>
            <person name="Bruce D."/>
            <person name="Goodwin L."/>
            <person name="Ovchinikova G."/>
            <person name="Pati A."/>
            <person name="Mikhailova N."/>
            <person name="Chen A."/>
            <person name="Palaniappan K."/>
            <person name="Land M."/>
            <person name="Hauser L."/>
            <person name="Chang Y.J."/>
            <person name="Jeffries C.D."/>
            <person name="Chain P."/>
            <person name="Rohde M."/>
            <person name="Goker M."/>
            <person name="Bristow J."/>
            <person name="Eisen J.A."/>
            <person name="Markowitz V."/>
            <person name="Hugenholtz P."/>
            <person name="Kyrpides N.C."/>
            <person name="Klenk H.P."/>
            <person name="Lapidus A."/>
        </authorList>
    </citation>
    <scope>NUCLEOTIDE SEQUENCE [LARGE SCALE GENOMIC DNA]</scope>
    <source>
        <strain evidence="3">ATCC 27377 / DSM 6068 / ICPB 4128</strain>
    </source>
</reference>
<dbReference type="AlphaFoldDB" id="D2QYP1"/>
<name>D2QYP1_PIRSD</name>
<evidence type="ECO:0000256" key="1">
    <source>
        <dbReference type="SAM" id="SignalP"/>
    </source>
</evidence>
<proteinExistence type="predicted"/>
<keyword evidence="1" id="KW-0732">Signal</keyword>
<evidence type="ECO:0000313" key="2">
    <source>
        <dbReference type="EMBL" id="ADB18200.1"/>
    </source>
</evidence>
<accession>D2QYP1</accession>